<dbReference type="SUPFAM" id="SSF53756">
    <property type="entry name" value="UDP-Glycosyltransferase/glycogen phosphorylase"/>
    <property type="match status" value="1"/>
</dbReference>
<dbReference type="EMBL" id="CP053661">
    <property type="protein sequence ID" value="QKD84471.1"/>
    <property type="molecule type" value="Genomic_DNA"/>
</dbReference>
<evidence type="ECO:0000313" key="2">
    <source>
        <dbReference type="EMBL" id="QKD84471.1"/>
    </source>
</evidence>
<accession>A0A6M8BLB5</accession>
<dbReference type="PANTHER" id="PTHR12526">
    <property type="entry name" value="GLYCOSYLTRANSFERASE"/>
    <property type="match status" value="1"/>
</dbReference>
<sequence>MQYHIVLSGTRWAQTNEEIKLGKRPRNYIALLQEELGACIDMPNVEASSADKVRSKLFAGRPENWALARQLVKQLTSDDVVFCSAEDSSIPFSAYCVGKKDRPKVVSLFQNFDRPRNRLTARWLRIAKSTDLFVVGSKFQQDLVCRDLNLPKSRVLYLPQFVDTNFFTPGLPSPDKKRPIIASAGLENRDYRLVAAATQDMDLDVKVCDASRFAKRLKKSFPDVVPANMEFRYYEMGELVQLYRDADIFVMSVFESDYHAGSTSLIEAMACKRPIIATATKGLSSYLDPDAILTVRPGDAEGLRNAISYLFNNPDEAKKRAERAYQIVMERHSLEVYANTIAARMRELGGGDRPDESIIIEPARQPANLV</sequence>
<dbReference type="Pfam" id="PF00534">
    <property type="entry name" value="Glycos_transf_1"/>
    <property type="match status" value="1"/>
</dbReference>
<dbReference type="Gene3D" id="3.40.50.2000">
    <property type="entry name" value="Glycogen Phosphorylase B"/>
    <property type="match status" value="2"/>
</dbReference>
<gene>
    <name evidence="2" type="ORF">HPC62_21810</name>
</gene>
<name>A0A6M8BLB5_9CYAN</name>
<protein>
    <submittedName>
        <fullName evidence="2">Glycosyltransferase family 4 protein</fullName>
    </submittedName>
</protein>
<dbReference type="KEGG" id="theu:HPC62_21810"/>
<dbReference type="Proteomes" id="UP000505210">
    <property type="component" value="Chromosome"/>
</dbReference>
<evidence type="ECO:0000313" key="3">
    <source>
        <dbReference type="Proteomes" id="UP000505210"/>
    </source>
</evidence>
<organism evidence="2 3">
    <name type="scientific">Thermoleptolyngbya sichuanensis A183</name>
    <dbReference type="NCBI Taxonomy" id="2737172"/>
    <lineage>
        <taxon>Bacteria</taxon>
        <taxon>Bacillati</taxon>
        <taxon>Cyanobacteriota</taxon>
        <taxon>Cyanophyceae</taxon>
        <taxon>Oculatellales</taxon>
        <taxon>Oculatellaceae</taxon>
        <taxon>Thermoleptolyngbya</taxon>
        <taxon>Thermoleptolyngbya sichuanensis</taxon>
    </lineage>
</organism>
<dbReference type="InterPro" id="IPR001296">
    <property type="entry name" value="Glyco_trans_1"/>
</dbReference>
<dbReference type="CDD" id="cd03801">
    <property type="entry name" value="GT4_PimA-like"/>
    <property type="match status" value="1"/>
</dbReference>
<dbReference type="GO" id="GO:0016757">
    <property type="term" value="F:glycosyltransferase activity"/>
    <property type="evidence" value="ECO:0007669"/>
    <property type="project" value="InterPro"/>
</dbReference>
<feature type="domain" description="Glycosyl transferase family 1" evidence="1">
    <location>
        <begin position="235"/>
        <end position="326"/>
    </location>
</feature>
<dbReference type="AlphaFoldDB" id="A0A6M8BLB5"/>
<evidence type="ECO:0000259" key="1">
    <source>
        <dbReference type="Pfam" id="PF00534"/>
    </source>
</evidence>
<keyword evidence="2" id="KW-0808">Transferase</keyword>
<keyword evidence="3" id="KW-1185">Reference proteome</keyword>
<dbReference type="RefSeq" id="WP_172358498.1">
    <property type="nucleotide sequence ID" value="NZ_CP053661.1"/>
</dbReference>
<proteinExistence type="predicted"/>
<reference evidence="2 3" key="1">
    <citation type="submission" date="2020-05" db="EMBL/GenBank/DDBJ databases">
        <title>Complete genome sequence of of a novel Thermoleptolyngbya strain isolated from hot springs of Ganzi, Sichuan China.</title>
        <authorList>
            <person name="Tang J."/>
            <person name="Daroch M."/>
            <person name="Li L."/>
            <person name="Waleron K."/>
            <person name="Waleron M."/>
            <person name="Waleron M."/>
        </authorList>
    </citation>
    <scope>NUCLEOTIDE SEQUENCE [LARGE SCALE GENOMIC DNA]</scope>
    <source>
        <strain evidence="2 3">PKUAC-SCTA183</strain>
    </source>
</reference>
<dbReference type="PANTHER" id="PTHR12526:SF590">
    <property type="entry name" value="ALPHA-MALTOSE-1-PHOSPHATE SYNTHASE"/>
    <property type="match status" value="1"/>
</dbReference>